<dbReference type="Proteomes" id="UP000827754">
    <property type="component" value="Segment"/>
</dbReference>
<protein>
    <recommendedName>
        <fullName evidence="3">Amylovoran biosynthesis protein AmsF</fullName>
    </recommendedName>
</protein>
<evidence type="ECO:0000313" key="2">
    <source>
        <dbReference type="Proteomes" id="UP000827754"/>
    </source>
</evidence>
<accession>A0AAE8XLI3</accession>
<name>A0AAE8XLI3_9CAUD</name>
<sequence length="615" mass="68610">MIEVNCFADLRTTKPEKAGALALLARYYDKDSKFRGGGGWFIGYPQKDVPADDGGIIAVGKDDKGNPFFWQRVVNDPEEINILHFGGRCDGKTDDSDAYRRNFMWVFNMKDGSDTLGVKLPSGTTVLNPMDFTDLGEIPVFAMYGDTRCLKGWRPRVKVISNQGDKQVIKVKARRTVIQGINWNGQCYPKVDGKKVEVATIAGAVMPEQRSNNQIFFENICAMGQYVGVHCFRAENTGGSALKFQDTIDTSITEIYGSKIFGAVIEAKWSNTKEAGWNHSTAVRLENGNFQYGYGPAVLDMPRMTQAFMKNIWIEHTRFPGNLNDGQWVFEGNSIESSDNPLNLANTRCVINGFYFQGKGTMTLERAKSPDNWLSGYERGNIRTETYGIIMTDACFRPGYYTGYKVTNTTDQDKWFYIGDFSFPKVGQIWQIEFLSNHGAQVPNAKLQQPADMEGMGRRVITMQRCTVPNAKVYADMHCMGKDAIVDVVYQRLWDTHGKVFIKVAAKAGDVIFNLTTTGPTRFEEGVCTLYSDGPVECVGDLLTEMTTSVEKNLKDYARPQSRFSLHNGLAGIGANEQGVITMQTKEGSAPKDPTKPTGYTTININGVDRLVPYY</sequence>
<organism evidence="1 2">
    <name type="scientific">Erwinia phage pEa_SNUABM_30</name>
    <dbReference type="NCBI Taxonomy" id="2869553"/>
    <lineage>
        <taxon>Viruses</taxon>
        <taxon>Duplodnaviria</taxon>
        <taxon>Heunggongvirae</taxon>
        <taxon>Uroviricota</taxon>
        <taxon>Caudoviricetes</taxon>
        <taxon>Alexandravirus</taxon>
        <taxon>Alexandravirus SNUABM30</taxon>
    </lineage>
</organism>
<dbReference type="EMBL" id="MZ443778">
    <property type="protein sequence ID" value="UAW53363.1"/>
    <property type="molecule type" value="Genomic_DNA"/>
</dbReference>
<reference evidence="1 2" key="1">
    <citation type="submission" date="2021-06" db="EMBL/GenBank/DDBJ databases">
        <title>Complete genome sequence of Erwinia phage pEa_SNUABM_30.</title>
        <authorList>
            <person name="Kim S.G."/>
            <person name="Park S.C."/>
        </authorList>
    </citation>
    <scope>NUCLEOTIDE SEQUENCE [LARGE SCALE GENOMIC DNA]</scope>
</reference>
<keyword evidence="2" id="KW-1185">Reference proteome</keyword>
<evidence type="ECO:0008006" key="3">
    <source>
        <dbReference type="Google" id="ProtNLM"/>
    </source>
</evidence>
<evidence type="ECO:0000313" key="1">
    <source>
        <dbReference type="EMBL" id="UAW53363.1"/>
    </source>
</evidence>
<gene>
    <name evidence="1" type="ORF">pEaSNUABM30_00245</name>
</gene>
<proteinExistence type="predicted"/>